<dbReference type="GO" id="GO:0004035">
    <property type="term" value="F:alkaline phosphatase activity"/>
    <property type="evidence" value="ECO:0007669"/>
    <property type="project" value="UniProtKB-EC"/>
</dbReference>
<dbReference type="AlphaFoldDB" id="A0A5B7JZ88"/>
<dbReference type="Pfam" id="PF00245">
    <property type="entry name" value="Alk_phosphatase"/>
    <property type="match status" value="1"/>
</dbReference>
<feature type="binding site" evidence="3">
    <location>
        <position position="43"/>
    </location>
    <ligand>
        <name>Zn(2+)</name>
        <dbReference type="ChEBI" id="CHEBI:29105"/>
        <label>2</label>
    </ligand>
</feature>
<dbReference type="Proteomes" id="UP000324222">
    <property type="component" value="Unassembled WGS sequence"/>
</dbReference>
<sequence length="97" mass="10653">MDYTIERDNTQDPSLPEMTKAALEILQRDAGGYFLLVEGGLIDLGHHGNKGKKALTETLEMDEAVKVRYPRAVVSLSLSLSLSLHTHSSVKDIGFVL</sequence>
<name>A0A5B7JZ88_PORTR</name>
<dbReference type="OrthoDB" id="5818554at2759"/>
<evidence type="ECO:0000256" key="1">
    <source>
        <dbReference type="ARBA" id="ARBA00012647"/>
    </source>
</evidence>
<dbReference type="PANTHER" id="PTHR11596">
    <property type="entry name" value="ALKALINE PHOSPHATASE"/>
    <property type="match status" value="1"/>
</dbReference>
<keyword evidence="3" id="KW-0862">Zinc</keyword>
<evidence type="ECO:0000313" key="5">
    <source>
        <dbReference type="Proteomes" id="UP000324222"/>
    </source>
</evidence>
<feature type="binding site" evidence="3">
    <location>
        <position position="47"/>
    </location>
    <ligand>
        <name>Zn(2+)</name>
        <dbReference type="ChEBI" id="CHEBI:29105"/>
        <label>2</label>
    </ligand>
</feature>
<evidence type="ECO:0000313" key="4">
    <source>
        <dbReference type="EMBL" id="MPC98268.1"/>
    </source>
</evidence>
<keyword evidence="3" id="KW-0479">Metal-binding</keyword>
<dbReference type="InterPro" id="IPR001952">
    <property type="entry name" value="Alkaline_phosphatase"/>
</dbReference>
<reference evidence="4 5" key="1">
    <citation type="submission" date="2019-05" db="EMBL/GenBank/DDBJ databases">
        <title>Another draft genome of Portunus trituberculatus and its Hox gene families provides insights of decapod evolution.</title>
        <authorList>
            <person name="Jeong J.-H."/>
            <person name="Song I."/>
            <person name="Kim S."/>
            <person name="Choi T."/>
            <person name="Kim D."/>
            <person name="Ryu S."/>
            <person name="Kim W."/>
        </authorList>
    </citation>
    <scope>NUCLEOTIDE SEQUENCE [LARGE SCALE GENOMIC DNA]</scope>
    <source>
        <tissue evidence="4">Muscle</tissue>
    </source>
</reference>
<dbReference type="GO" id="GO:0046872">
    <property type="term" value="F:metal ion binding"/>
    <property type="evidence" value="ECO:0007669"/>
    <property type="project" value="UniProtKB-KW"/>
</dbReference>
<dbReference type="EMBL" id="VSRR010113354">
    <property type="protein sequence ID" value="MPC98268.1"/>
    <property type="molecule type" value="Genomic_DNA"/>
</dbReference>
<evidence type="ECO:0000256" key="2">
    <source>
        <dbReference type="ARBA" id="ARBA00022553"/>
    </source>
</evidence>
<feature type="binding site" evidence="3">
    <location>
        <position position="85"/>
    </location>
    <ligand>
        <name>Zn(2+)</name>
        <dbReference type="ChEBI" id="CHEBI:29105"/>
        <label>2</label>
    </ligand>
</feature>
<keyword evidence="3" id="KW-0460">Magnesium</keyword>
<comment type="cofactor">
    <cofactor evidence="3">
        <name>Zn(2+)</name>
        <dbReference type="ChEBI" id="CHEBI:29105"/>
    </cofactor>
    <text evidence="3">Binds 2 Zn(2+) ions.</text>
</comment>
<accession>A0A5B7JZ88</accession>
<keyword evidence="5" id="KW-1185">Reference proteome</keyword>
<comment type="caution">
    <text evidence="4">The sequence shown here is derived from an EMBL/GenBank/DDBJ whole genome shotgun (WGS) entry which is preliminary data.</text>
</comment>
<keyword evidence="2" id="KW-0597">Phosphoprotein</keyword>
<organism evidence="4 5">
    <name type="scientific">Portunus trituberculatus</name>
    <name type="common">Swimming crab</name>
    <name type="synonym">Neptunus trituberculatus</name>
    <dbReference type="NCBI Taxonomy" id="210409"/>
    <lineage>
        <taxon>Eukaryota</taxon>
        <taxon>Metazoa</taxon>
        <taxon>Ecdysozoa</taxon>
        <taxon>Arthropoda</taxon>
        <taxon>Crustacea</taxon>
        <taxon>Multicrustacea</taxon>
        <taxon>Malacostraca</taxon>
        <taxon>Eumalacostraca</taxon>
        <taxon>Eucarida</taxon>
        <taxon>Decapoda</taxon>
        <taxon>Pleocyemata</taxon>
        <taxon>Brachyura</taxon>
        <taxon>Eubrachyura</taxon>
        <taxon>Portunoidea</taxon>
        <taxon>Portunidae</taxon>
        <taxon>Portuninae</taxon>
        <taxon>Portunus</taxon>
    </lineage>
</organism>
<protein>
    <recommendedName>
        <fullName evidence="1">alkaline phosphatase</fullName>
        <ecNumber evidence="1">3.1.3.1</ecNumber>
    </recommendedName>
</protein>
<feature type="binding site" evidence="3">
    <location>
        <position position="38"/>
    </location>
    <ligand>
        <name>Mg(2+)</name>
        <dbReference type="ChEBI" id="CHEBI:18420"/>
    </ligand>
</feature>
<dbReference type="EC" id="3.1.3.1" evidence="1"/>
<dbReference type="InterPro" id="IPR017850">
    <property type="entry name" value="Alkaline_phosphatase_core_sf"/>
</dbReference>
<comment type="cofactor">
    <cofactor evidence="3">
        <name>Mg(2+)</name>
        <dbReference type="ChEBI" id="CHEBI:18420"/>
    </cofactor>
    <text evidence="3">Binds 1 Mg(2+) ion.</text>
</comment>
<evidence type="ECO:0000256" key="3">
    <source>
        <dbReference type="PIRSR" id="PIRSR601952-2"/>
    </source>
</evidence>
<dbReference type="Gene3D" id="3.40.720.10">
    <property type="entry name" value="Alkaline Phosphatase, subunit A"/>
    <property type="match status" value="1"/>
</dbReference>
<dbReference type="PANTHER" id="PTHR11596:SF5">
    <property type="entry name" value="ALKALINE PHOSPHATASE"/>
    <property type="match status" value="1"/>
</dbReference>
<proteinExistence type="predicted"/>
<dbReference type="SUPFAM" id="SSF53649">
    <property type="entry name" value="Alkaline phosphatase-like"/>
    <property type="match status" value="1"/>
</dbReference>
<gene>
    <name evidence="4" type="primary">ALPP</name>
    <name evidence="4" type="ORF">E2C01_093630</name>
</gene>